<protein>
    <submittedName>
        <fullName evidence="2">Uncharacterized protein</fullName>
    </submittedName>
</protein>
<evidence type="ECO:0000256" key="1">
    <source>
        <dbReference type="SAM" id="MobiDB-lite"/>
    </source>
</evidence>
<dbReference type="RefSeq" id="WP_345443279.1">
    <property type="nucleotide sequence ID" value="NZ_BAABHK010000029.1"/>
</dbReference>
<organism evidence="2 3">
    <name type="scientific">Actinoallomurus vinaceus</name>
    <dbReference type="NCBI Taxonomy" id="1080074"/>
    <lineage>
        <taxon>Bacteria</taxon>
        <taxon>Bacillati</taxon>
        <taxon>Actinomycetota</taxon>
        <taxon>Actinomycetes</taxon>
        <taxon>Streptosporangiales</taxon>
        <taxon>Thermomonosporaceae</taxon>
        <taxon>Actinoallomurus</taxon>
    </lineage>
</organism>
<feature type="compositionally biased region" description="Polar residues" evidence="1">
    <location>
        <begin position="42"/>
        <end position="56"/>
    </location>
</feature>
<comment type="caution">
    <text evidence="2">The sequence shown here is derived from an EMBL/GenBank/DDBJ whole genome shotgun (WGS) entry which is preliminary data.</text>
</comment>
<gene>
    <name evidence="2" type="ORF">GCM10023196_102540</name>
</gene>
<dbReference type="Proteomes" id="UP001501442">
    <property type="component" value="Unassembled WGS sequence"/>
</dbReference>
<dbReference type="EMBL" id="BAABHK010000029">
    <property type="protein sequence ID" value="GAA4639739.1"/>
    <property type="molecule type" value="Genomic_DNA"/>
</dbReference>
<feature type="region of interest" description="Disordered" evidence="1">
    <location>
        <begin position="1"/>
        <end position="56"/>
    </location>
</feature>
<accession>A0ABP8UTD8</accession>
<sequence>MPEVASGASISVSAGGDNGDAVVATSTSEVRTRPWPACRPATASTAGPSTIPTDTSLGHLGHLGHFRIARSACPLISEDSCTTRAKSYKVAALDTMNKMREIARLSD</sequence>
<evidence type="ECO:0000313" key="2">
    <source>
        <dbReference type="EMBL" id="GAA4639739.1"/>
    </source>
</evidence>
<reference evidence="3" key="1">
    <citation type="journal article" date="2019" name="Int. J. Syst. Evol. Microbiol.">
        <title>The Global Catalogue of Microorganisms (GCM) 10K type strain sequencing project: providing services to taxonomists for standard genome sequencing and annotation.</title>
        <authorList>
            <consortium name="The Broad Institute Genomics Platform"/>
            <consortium name="The Broad Institute Genome Sequencing Center for Infectious Disease"/>
            <person name="Wu L."/>
            <person name="Ma J."/>
        </authorList>
    </citation>
    <scope>NUCLEOTIDE SEQUENCE [LARGE SCALE GENOMIC DNA]</scope>
    <source>
        <strain evidence="3">JCM 17939</strain>
    </source>
</reference>
<keyword evidence="3" id="KW-1185">Reference proteome</keyword>
<name>A0ABP8UTD8_9ACTN</name>
<evidence type="ECO:0000313" key="3">
    <source>
        <dbReference type="Proteomes" id="UP001501442"/>
    </source>
</evidence>
<proteinExistence type="predicted"/>
<feature type="compositionally biased region" description="Low complexity" evidence="1">
    <location>
        <begin position="1"/>
        <end position="15"/>
    </location>
</feature>